<keyword evidence="8" id="KW-1185">Reference proteome</keyword>
<dbReference type="GO" id="GO:0043843">
    <property type="term" value="F:ADP-specific glucokinase activity"/>
    <property type="evidence" value="ECO:0007669"/>
    <property type="project" value="TreeGrafter"/>
</dbReference>
<keyword evidence="1" id="KW-0963">Cytoplasm</keyword>
<reference evidence="7 8" key="1">
    <citation type="submission" date="2014-06" db="EMBL/GenBank/DDBJ databases">
        <authorList>
            <person name="Swart Estienne"/>
        </authorList>
    </citation>
    <scope>NUCLEOTIDE SEQUENCE [LARGE SCALE GENOMIC DNA]</scope>
    <source>
        <strain evidence="7 8">130c</strain>
    </source>
</reference>
<dbReference type="PANTHER" id="PTHR21208:SF1">
    <property type="entry name" value="ADP-DEPENDENT GLUCOKINASE"/>
    <property type="match status" value="1"/>
</dbReference>
<name>A0A077ZP40_STYLE</name>
<dbReference type="InterPro" id="IPR029056">
    <property type="entry name" value="Ribokinase-like"/>
</dbReference>
<dbReference type="GO" id="GO:0005783">
    <property type="term" value="C:endoplasmic reticulum"/>
    <property type="evidence" value="ECO:0007669"/>
    <property type="project" value="TreeGrafter"/>
</dbReference>
<dbReference type="PANTHER" id="PTHR21208">
    <property type="entry name" value="ADP-DEPENDENT GLUCOKINASE"/>
    <property type="match status" value="1"/>
</dbReference>
<keyword evidence="5" id="KW-0460">Magnesium</keyword>
<evidence type="ECO:0000313" key="7">
    <source>
        <dbReference type="EMBL" id="CDW71732.1"/>
    </source>
</evidence>
<sequence length="447" mass="52703">MDIGFSAVELINKLKVDLEELSINGEITPKVHEQIFSLRSFIETFLYYFSKGANAERSTDSSELFKYLLENIQTDNPIKYNPEIGGHSSVWAIRAQRENCKAFIAAQASDFNHKALHYTPEHSEKYLQWPHQSIQAESKQQHGDIEEPLDIHLVFEYKEGDEILGYKAPRSNRFYFVDDPNGASLKQMETYHKLVKDHPHIKRHLFGGYQLMQKLEYQEVKERLEKQEQLWNEMRQTEPGHMIHVEFAHFSNLEFFKLFDKHVVRQADSLGMNEQELVLILELWQYKLKDINQARDSKPTIEFILEQLRKFFILAKEQQLPLSRVHLHPYGSFLMCYDRSKWEDAHDAIIKSSMATPKFCKMTDKLEEEHIDNYDVPERPKYIVNPYNQQDLIPISRDNLTYQFDLNDDITCYMQFFLKCRTLIKTAGLGDTISSTGFIYHEPKRSE</sequence>
<evidence type="ECO:0000313" key="8">
    <source>
        <dbReference type="Proteomes" id="UP000039865"/>
    </source>
</evidence>
<proteinExistence type="predicted"/>
<accession>A0A077ZP40</accession>
<evidence type="ECO:0000256" key="5">
    <source>
        <dbReference type="ARBA" id="ARBA00022842"/>
    </source>
</evidence>
<keyword evidence="3" id="KW-0479">Metal-binding</keyword>
<dbReference type="Proteomes" id="UP000039865">
    <property type="component" value="Unassembled WGS sequence"/>
</dbReference>
<evidence type="ECO:0000256" key="4">
    <source>
        <dbReference type="ARBA" id="ARBA00022777"/>
    </source>
</evidence>
<evidence type="ECO:0000256" key="1">
    <source>
        <dbReference type="ARBA" id="ARBA00022490"/>
    </source>
</evidence>
<dbReference type="AlphaFoldDB" id="A0A077ZP40"/>
<dbReference type="GO" id="GO:0006096">
    <property type="term" value="P:glycolytic process"/>
    <property type="evidence" value="ECO:0007669"/>
    <property type="project" value="UniProtKB-KW"/>
</dbReference>
<keyword evidence="2" id="KW-0808">Transferase</keyword>
<evidence type="ECO:0000256" key="3">
    <source>
        <dbReference type="ARBA" id="ARBA00022723"/>
    </source>
</evidence>
<keyword evidence="4 7" id="KW-0418">Kinase</keyword>
<dbReference type="InterPro" id="IPR007666">
    <property type="entry name" value="ADP_PFK/GK"/>
</dbReference>
<dbReference type="EMBL" id="CCKQ01000634">
    <property type="protein sequence ID" value="CDW71732.1"/>
    <property type="molecule type" value="Genomic_DNA"/>
</dbReference>
<dbReference type="OrthoDB" id="309977at2759"/>
<evidence type="ECO:0000256" key="6">
    <source>
        <dbReference type="ARBA" id="ARBA00023152"/>
    </source>
</evidence>
<keyword evidence="6" id="KW-0324">Glycolysis</keyword>
<dbReference type="PROSITE" id="PS51255">
    <property type="entry name" value="ADPK"/>
    <property type="match status" value="1"/>
</dbReference>
<protein>
    <submittedName>
        <fullName evidence="7">Adp-dependent glucokinase-like</fullName>
    </submittedName>
</protein>
<dbReference type="Pfam" id="PF04587">
    <property type="entry name" value="ADP_PFK_GK"/>
    <property type="match status" value="1"/>
</dbReference>
<dbReference type="InParanoid" id="A0A077ZP40"/>
<dbReference type="OMA" id="FIHYMGR"/>
<dbReference type="Gene3D" id="3.40.1190.20">
    <property type="match status" value="1"/>
</dbReference>
<dbReference type="GO" id="GO:0046872">
    <property type="term" value="F:metal ion binding"/>
    <property type="evidence" value="ECO:0007669"/>
    <property type="project" value="UniProtKB-KW"/>
</dbReference>
<gene>
    <name evidence="7" type="primary">Contig5832.g6256</name>
    <name evidence="7" type="ORF">STYLEM_680</name>
</gene>
<organism evidence="7 8">
    <name type="scientific">Stylonychia lemnae</name>
    <name type="common">Ciliate</name>
    <dbReference type="NCBI Taxonomy" id="5949"/>
    <lineage>
        <taxon>Eukaryota</taxon>
        <taxon>Sar</taxon>
        <taxon>Alveolata</taxon>
        <taxon>Ciliophora</taxon>
        <taxon>Intramacronucleata</taxon>
        <taxon>Spirotrichea</taxon>
        <taxon>Stichotrichia</taxon>
        <taxon>Sporadotrichida</taxon>
        <taxon>Oxytrichidae</taxon>
        <taxon>Stylonychinae</taxon>
        <taxon>Stylonychia</taxon>
    </lineage>
</organism>
<dbReference type="SUPFAM" id="SSF53613">
    <property type="entry name" value="Ribokinase-like"/>
    <property type="match status" value="1"/>
</dbReference>
<dbReference type="GO" id="GO:0006006">
    <property type="term" value="P:glucose metabolic process"/>
    <property type="evidence" value="ECO:0007669"/>
    <property type="project" value="TreeGrafter"/>
</dbReference>
<evidence type="ECO:0000256" key="2">
    <source>
        <dbReference type="ARBA" id="ARBA00022679"/>
    </source>
</evidence>